<dbReference type="Proteomes" id="UP000072933">
    <property type="component" value="Unassembled WGS sequence"/>
</dbReference>
<dbReference type="EMBL" id="FIID01000031">
    <property type="protein sequence ID" value="CYW20209.1"/>
    <property type="molecule type" value="Genomic_DNA"/>
</dbReference>
<accession>A0A0Z8J8B8</accession>
<organism evidence="1 2">
    <name type="scientific">Streptococcus suis</name>
    <dbReference type="NCBI Taxonomy" id="1307"/>
    <lineage>
        <taxon>Bacteria</taxon>
        <taxon>Bacillati</taxon>
        <taxon>Bacillota</taxon>
        <taxon>Bacilli</taxon>
        <taxon>Lactobacillales</taxon>
        <taxon>Streptococcaceae</taxon>
        <taxon>Streptococcus</taxon>
    </lineage>
</organism>
<reference evidence="1 2" key="1">
    <citation type="submission" date="2016-02" db="EMBL/GenBank/DDBJ databases">
        <authorList>
            <consortium name="Pathogen Informatics"/>
        </authorList>
    </citation>
    <scope>NUCLEOTIDE SEQUENCE [LARGE SCALE GENOMIC DNA]</scope>
    <source>
        <strain evidence="1 2">LSS8</strain>
    </source>
</reference>
<sequence>MSREEINRRVEVSADIADSVYEFEEYFVKNSDILSDG</sequence>
<evidence type="ECO:0000313" key="1">
    <source>
        <dbReference type="EMBL" id="CYW20209.1"/>
    </source>
</evidence>
<protein>
    <submittedName>
        <fullName evidence="1">Uncharacterized protein</fullName>
    </submittedName>
</protein>
<name>A0A0Z8J8B8_STRSU</name>
<gene>
    <name evidence="1" type="ORF">ERS132370_02055</name>
</gene>
<dbReference type="AlphaFoldDB" id="A0A0Z8J8B8"/>
<proteinExistence type="predicted"/>
<evidence type="ECO:0000313" key="2">
    <source>
        <dbReference type="Proteomes" id="UP000072933"/>
    </source>
</evidence>